<keyword evidence="3" id="KW-1185">Reference proteome</keyword>
<feature type="region of interest" description="Disordered" evidence="1">
    <location>
        <begin position="1"/>
        <end position="96"/>
    </location>
</feature>
<sequence length="240" mass="26132">MAKTLAQGRKPGSGRKPGKGKTLREGRKPGSGRRRRQDIGGKDTDAVQQDQESRPISSRDMEAVDALRELTHSPSSHATYNSAPPPPPPPAAAAASLAPSMEYNSPLLLDHHQQNQQQQRVDVVPPKPFITHKILLSSTGSHGGHMTSNPSSGHNYNHNSNLNLNSNNVNMNLNFTINGSNQDSSSSFLMGPYNYLQRPFIVKPYLDLSTSTAPPSQPRPQPQATRISQNTESTEKNTTI</sequence>
<comment type="caution">
    <text evidence="2">The sequence shown here is derived from an EMBL/GenBank/DDBJ whole genome shotgun (WGS) entry which is preliminary data.</text>
</comment>
<dbReference type="EMBL" id="ALIE01000146">
    <property type="protein sequence ID" value="EJS42486.1"/>
    <property type="molecule type" value="Genomic_DNA"/>
</dbReference>
<dbReference type="Proteomes" id="UP000006968">
    <property type="component" value="Chromosome XIII"/>
</dbReference>
<reference evidence="2 3" key="1">
    <citation type="journal article" date="2013" name="BMC Genomics">
        <title>High quality de novo sequencing and assembly of the Saccharomyces arboricolus genome.</title>
        <authorList>
            <person name="Liti G."/>
            <person name="Nguyen Ba A.N."/>
            <person name="Blythe M."/>
            <person name="Mueller C.A."/>
            <person name="Bergstroem A."/>
            <person name="Cubillos F.A."/>
            <person name="Dafhnis-Calas F."/>
            <person name="Khoshraftar S."/>
            <person name="Malla S."/>
            <person name="Mehta N."/>
            <person name="Siow C.C."/>
            <person name="Warringer J."/>
            <person name="Moses A.M."/>
            <person name="Louis E.J."/>
            <person name="Nieduszynski C.A."/>
        </authorList>
    </citation>
    <scope>NUCLEOTIDE SEQUENCE [LARGE SCALE GENOMIC DNA]</scope>
    <source>
        <strain evidence="3">H-6 / AS 2.3317 / CBS 10644</strain>
    </source>
</reference>
<gene>
    <name evidence="2" type="ORF">SU7_2420</name>
</gene>
<organism evidence="2 3">
    <name type="scientific">Saccharomyces arboricola (strain H-6 / AS 2.3317 / CBS 10644)</name>
    <name type="common">Yeast</name>
    <dbReference type="NCBI Taxonomy" id="1160507"/>
    <lineage>
        <taxon>Eukaryota</taxon>
        <taxon>Fungi</taxon>
        <taxon>Dikarya</taxon>
        <taxon>Ascomycota</taxon>
        <taxon>Saccharomycotina</taxon>
        <taxon>Saccharomycetes</taxon>
        <taxon>Saccharomycetales</taxon>
        <taxon>Saccharomycetaceae</taxon>
        <taxon>Saccharomyces</taxon>
    </lineage>
</organism>
<dbReference type="HOGENOM" id="CLU_1134320_0_0_1"/>
<dbReference type="OrthoDB" id="4070651at2759"/>
<name>J8Q1E7_SACAR</name>
<feature type="compositionally biased region" description="Polar residues" evidence="1">
    <location>
        <begin position="227"/>
        <end position="240"/>
    </location>
</feature>
<dbReference type="AlphaFoldDB" id="J8Q1E7"/>
<feature type="compositionally biased region" description="Basic residues" evidence="1">
    <location>
        <begin position="12"/>
        <end position="21"/>
    </location>
</feature>
<proteinExistence type="predicted"/>
<feature type="compositionally biased region" description="Basic and acidic residues" evidence="1">
    <location>
        <begin position="37"/>
        <end position="71"/>
    </location>
</feature>
<evidence type="ECO:0000313" key="2">
    <source>
        <dbReference type="EMBL" id="EJS42486.1"/>
    </source>
</evidence>
<feature type="compositionally biased region" description="Polar residues" evidence="1">
    <location>
        <begin position="72"/>
        <end position="81"/>
    </location>
</feature>
<evidence type="ECO:0000256" key="1">
    <source>
        <dbReference type="SAM" id="MobiDB-lite"/>
    </source>
</evidence>
<evidence type="ECO:0000313" key="3">
    <source>
        <dbReference type="Proteomes" id="UP000006968"/>
    </source>
</evidence>
<accession>J8Q1E7</accession>
<protein>
    <submittedName>
        <fullName evidence="2">Dat1p</fullName>
    </submittedName>
</protein>
<feature type="region of interest" description="Disordered" evidence="1">
    <location>
        <begin position="208"/>
        <end position="240"/>
    </location>
</feature>